<dbReference type="PROSITE" id="PS50850">
    <property type="entry name" value="MFS"/>
    <property type="match status" value="1"/>
</dbReference>
<reference evidence="6 7" key="1">
    <citation type="submission" date="2016-10" db="EMBL/GenBank/DDBJ databases">
        <authorList>
            <person name="de Groot N.N."/>
        </authorList>
    </citation>
    <scope>NUCLEOTIDE SEQUENCE [LARGE SCALE GENOMIC DNA]</scope>
    <source>
        <strain evidence="6 7">AA1</strain>
    </source>
</reference>
<keyword evidence="1 4" id="KW-0812">Transmembrane</keyword>
<protein>
    <submittedName>
        <fullName evidence="6">Sugar phosphate permease</fullName>
    </submittedName>
</protein>
<gene>
    <name evidence="6" type="ORF">SAMN05216233_110194</name>
</gene>
<feature type="transmembrane region" description="Helical" evidence="4">
    <location>
        <begin position="80"/>
        <end position="101"/>
    </location>
</feature>
<dbReference type="Proteomes" id="UP000198870">
    <property type="component" value="Unassembled WGS sequence"/>
</dbReference>
<dbReference type="InterPro" id="IPR036259">
    <property type="entry name" value="MFS_trans_sf"/>
</dbReference>
<dbReference type="EMBL" id="FMUX01000010">
    <property type="protein sequence ID" value="SCY51421.1"/>
    <property type="molecule type" value="Genomic_DNA"/>
</dbReference>
<accession>A0A1G5GJ61</accession>
<evidence type="ECO:0000313" key="7">
    <source>
        <dbReference type="Proteomes" id="UP000198870"/>
    </source>
</evidence>
<dbReference type="PROSITE" id="PS51257">
    <property type="entry name" value="PROKAR_LIPOPROTEIN"/>
    <property type="match status" value="1"/>
</dbReference>
<feature type="transmembrane region" description="Helical" evidence="4">
    <location>
        <begin position="364"/>
        <end position="387"/>
    </location>
</feature>
<dbReference type="SUPFAM" id="SSF103473">
    <property type="entry name" value="MFS general substrate transporter"/>
    <property type="match status" value="1"/>
</dbReference>
<feature type="transmembrane region" description="Helical" evidence="4">
    <location>
        <begin position="309"/>
        <end position="326"/>
    </location>
</feature>
<evidence type="ECO:0000256" key="3">
    <source>
        <dbReference type="ARBA" id="ARBA00023136"/>
    </source>
</evidence>
<feature type="transmembrane region" description="Helical" evidence="4">
    <location>
        <begin position="399"/>
        <end position="418"/>
    </location>
</feature>
<dbReference type="InterPro" id="IPR011701">
    <property type="entry name" value="MFS"/>
</dbReference>
<keyword evidence="7" id="KW-1185">Reference proteome</keyword>
<feature type="transmembrane region" description="Helical" evidence="4">
    <location>
        <begin position="332"/>
        <end position="352"/>
    </location>
</feature>
<evidence type="ECO:0000259" key="5">
    <source>
        <dbReference type="PROSITE" id="PS50850"/>
    </source>
</evidence>
<feature type="transmembrane region" description="Helical" evidence="4">
    <location>
        <begin position="51"/>
        <end position="73"/>
    </location>
</feature>
<feature type="transmembrane region" description="Helical" evidence="4">
    <location>
        <begin position="279"/>
        <end position="297"/>
    </location>
</feature>
<dbReference type="AlphaFoldDB" id="A0A1G5GJ61"/>
<feature type="transmembrane region" description="Helical" evidence="4">
    <location>
        <begin position="107"/>
        <end position="127"/>
    </location>
</feature>
<feature type="transmembrane region" description="Helical" evidence="4">
    <location>
        <begin position="237"/>
        <end position="259"/>
    </location>
</feature>
<dbReference type="Gene3D" id="1.20.1250.20">
    <property type="entry name" value="MFS general substrate transporter like domains"/>
    <property type="match status" value="2"/>
</dbReference>
<dbReference type="STRING" id="419481.SAMN05216233_110194"/>
<evidence type="ECO:0000313" key="6">
    <source>
        <dbReference type="EMBL" id="SCY51421.1"/>
    </source>
</evidence>
<sequence length="441" mass="46679">MTHSEKTKLFYGWWVVAACSLIVLLTAMSRYSLTIFMPTLEAELGWNRATLGFGMTVHLWVYACASLLVGILVDKFGSRFPMMIGGALISAGIFLLSGVGTTLEFQLFYGVILGLGVSFAYFVPGVAAARVWFQEKGALAIAITSLGSACGLAIVSFLIPAMIEAWGWRTAWLYLGLTAGALIMALSLVVKRSPAVMGLYPDGVSAQEHTERMAATEGPAAPARDWTVKEALKTPSFWCVAMAYTAFNFPGMGLVAHVASWGFDIARQSGVAPASAKTAITAAMFALSILAVVGMLLGGALSDRFGKKPVSIVALVTGLLLCLAFTQVTSLFGFAVAMLLFGLIPSFFYPIWTALLGDMFGTKPLATLISIGIFVGAIIGGTGSYVYGWAFTTFGSYNIAFLISAGCFLFATVSILLARHNPQPVAGTRSATKSMSIPASE</sequence>
<dbReference type="InterPro" id="IPR050327">
    <property type="entry name" value="Proton-linked_MCT"/>
</dbReference>
<name>A0A1G5GJ61_9BACT</name>
<keyword evidence="2 4" id="KW-1133">Transmembrane helix</keyword>
<feature type="transmembrane region" description="Helical" evidence="4">
    <location>
        <begin position="139"/>
        <end position="159"/>
    </location>
</feature>
<feature type="transmembrane region" description="Helical" evidence="4">
    <location>
        <begin position="12"/>
        <end position="31"/>
    </location>
</feature>
<dbReference type="OrthoDB" id="146345at2"/>
<organism evidence="6 7">
    <name type="scientific">Desulfoluna spongiiphila</name>
    <dbReference type="NCBI Taxonomy" id="419481"/>
    <lineage>
        <taxon>Bacteria</taxon>
        <taxon>Pseudomonadati</taxon>
        <taxon>Thermodesulfobacteriota</taxon>
        <taxon>Desulfobacteria</taxon>
        <taxon>Desulfobacterales</taxon>
        <taxon>Desulfolunaceae</taxon>
        <taxon>Desulfoluna</taxon>
    </lineage>
</organism>
<feature type="domain" description="Major facilitator superfamily (MFS) profile" evidence="5">
    <location>
        <begin position="15"/>
        <end position="423"/>
    </location>
</feature>
<evidence type="ECO:0000256" key="4">
    <source>
        <dbReference type="SAM" id="Phobius"/>
    </source>
</evidence>
<dbReference type="PANTHER" id="PTHR11360">
    <property type="entry name" value="MONOCARBOXYLATE TRANSPORTER"/>
    <property type="match status" value="1"/>
</dbReference>
<dbReference type="InterPro" id="IPR020846">
    <property type="entry name" value="MFS_dom"/>
</dbReference>
<dbReference type="Pfam" id="PF07690">
    <property type="entry name" value="MFS_1"/>
    <property type="match status" value="2"/>
</dbReference>
<evidence type="ECO:0000256" key="1">
    <source>
        <dbReference type="ARBA" id="ARBA00022692"/>
    </source>
</evidence>
<evidence type="ECO:0000256" key="2">
    <source>
        <dbReference type="ARBA" id="ARBA00022989"/>
    </source>
</evidence>
<feature type="transmembrane region" description="Helical" evidence="4">
    <location>
        <begin position="171"/>
        <end position="190"/>
    </location>
</feature>
<proteinExistence type="predicted"/>
<dbReference type="PANTHER" id="PTHR11360:SF284">
    <property type="entry name" value="EG:103B4.3 PROTEIN-RELATED"/>
    <property type="match status" value="1"/>
</dbReference>
<keyword evidence="3 4" id="KW-0472">Membrane</keyword>
<dbReference type="GO" id="GO:0022857">
    <property type="term" value="F:transmembrane transporter activity"/>
    <property type="evidence" value="ECO:0007669"/>
    <property type="project" value="InterPro"/>
</dbReference>
<dbReference type="RefSeq" id="WP_092211462.1">
    <property type="nucleotide sequence ID" value="NZ_FMUX01000010.1"/>
</dbReference>